<evidence type="ECO:0000313" key="3">
    <source>
        <dbReference type="Proteomes" id="UP000470520"/>
    </source>
</evidence>
<proteinExistence type="predicted"/>
<dbReference type="AlphaFoldDB" id="A0A7K3QYW8"/>
<accession>A0A7K3QYW8</accession>
<dbReference type="EMBL" id="JAAGMR010000294">
    <property type="protein sequence ID" value="NEB95089.1"/>
    <property type="molecule type" value="Genomic_DNA"/>
</dbReference>
<sequence>MSLVLALVVGKDDDDGRGRQSHGRVSSTPVTRSPSPTTSSPSPSLSPSPSEPPAGYELHEDREGFRVAVPEGWTRATVPSEYGMAVVNFRSPDRKRRLQVYEVSEASPEASFDLYLSDQTAKPRGFEKLALTNLDEGDFTGSRLEYLADRIRDEPEVGTWHVYDERFVAADGKIYALAAYGPDADGRKDELELLTTALAWFCPPGMNCDPAGNAPLD</sequence>
<dbReference type="Proteomes" id="UP000470520">
    <property type="component" value="Unassembled WGS sequence"/>
</dbReference>
<feature type="compositionally biased region" description="Low complexity" evidence="1">
    <location>
        <begin position="26"/>
        <end position="43"/>
    </location>
</feature>
<gene>
    <name evidence="2" type="ORF">G3I21_26000</name>
</gene>
<organism evidence="2 3">
    <name type="scientific">Streptomyces bauhiniae</name>
    <dbReference type="NCBI Taxonomy" id="2340725"/>
    <lineage>
        <taxon>Bacteria</taxon>
        <taxon>Bacillati</taxon>
        <taxon>Actinomycetota</taxon>
        <taxon>Actinomycetes</taxon>
        <taxon>Kitasatosporales</taxon>
        <taxon>Streptomycetaceae</taxon>
        <taxon>Streptomyces</taxon>
    </lineage>
</organism>
<evidence type="ECO:0000313" key="2">
    <source>
        <dbReference type="EMBL" id="NEB95089.1"/>
    </source>
</evidence>
<comment type="caution">
    <text evidence="2">The sequence shown here is derived from an EMBL/GenBank/DDBJ whole genome shotgun (WGS) entry which is preliminary data.</text>
</comment>
<reference evidence="2 3" key="1">
    <citation type="submission" date="2020-01" db="EMBL/GenBank/DDBJ databases">
        <title>Insect and environment-associated Actinomycetes.</title>
        <authorList>
            <person name="Currrie C."/>
            <person name="Chevrette M."/>
            <person name="Carlson C."/>
            <person name="Stubbendieck R."/>
            <person name="Wendt-Pienkowski E."/>
        </authorList>
    </citation>
    <scope>NUCLEOTIDE SEQUENCE [LARGE SCALE GENOMIC DNA]</scope>
    <source>
        <strain evidence="2 3">SID7754</strain>
    </source>
</reference>
<evidence type="ECO:0008006" key="4">
    <source>
        <dbReference type="Google" id="ProtNLM"/>
    </source>
</evidence>
<evidence type="ECO:0000256" key="1">
    <source>
        <dbReference type="SAM" id="MobiDB-lite"/>
    </source>
</evidence>
<protein>
    <recommendedName>
        <fullName evidence="4">Serine/arginine repetitive matrix protein 2</fullName>
    </recommendedName>
</protein>
<name>A0A7K3QYW8_9ACTN</name>
<feature type="region of interest" description="Disordered" evidence="1">
    <location>
        <begin position="7"/>
        <end position="57"/>
    </location>
</feature>